<dbReference type="Proteomes" id="UP000620124">
    <property type="component" value="Unassembled WGS sequence"/>
</dbReference>
<comment type="caution">
    <text evidence="1">The sequence shown here is derived from an EMBL/GenBank/DDBJ whole genome shotgun (WGS) entry which is preliminary data.</text>
</comment>
<accession>A0A8H6YH27</accession>
<evidence type="ECO:0000313" key="2">
    <source>
        <dbReference type="Proteomes" id="UP000620124"/>
    </source>
</evidence>
<dbReference type="Gene3D" id="1.20.930.20">
    <property type="entry name" value="Adaptor protein Cbl, N-terminal domain"/>
    <property type="match status" value="1"/>
</dbReference>
<dbReference type="EMBL" id="JACAZI010000006">
    <property type="protein sequence ID" value="KAF7358129.1"/>
    <property type="molecule type" value="Genomic_DNA"/>
</dbReference>
<dbReference type="AlphaFoldDB" id="A0A8H6YH27"/>
<dbReference type="GO" id="GO:0007166">
    <property type="term" value="P:cell surface receptor signaling pathway"/>
    <property type="evidence" value="ECO:0007669"/>
    <property type="project" value="InterPro"/>
</dbReference>
<protein>
    <submittedName>
        <fullName evidence="1">Uncharacterized protein</fullName>
    </submittedName>
</protein>
<sequence>MPRQPTVTEIRLANITTCLTPALTLLSELNDAFGSPFIQPISKTVLSLMSMVQHVKRNKNECAEFMENIHRVLYSIVDLHIKSETPGSLPPLVVDHIGKFLETLHKIYTFTGAQQEGNKIKQIFRHSEMNTLLRECQAGMCQALENFKSDTGVSVLSNMEEMKKMADTMHKKLLELISTLSDATISERSSSYKFILNVAFKAKDIPWS</sequence>
<gene>
    <name evidence="1" type="ORF">MVEN_00861000</name>
</gene>
<organism evidence="1 2">
    <name type="scientific">Mycena venus</name>
    <dbReference type="NCBI Taxonomy" id="2733690"/>
    <lineage>
        <taxon>Eukaryota</taxon>
        <taxon>Fungi</taxon>
        <taxon>Dikarya</taxon>
        <taxon>Basidiomycota</taxon>
        <taxon>Agaricomycotina</taxon>
        <taxon>Agaricomycetes</taxon>
        <taxon>Agaricomycetidae</taxon>
        <taxon>Agaricales</taxon>
        <taxon>Marasmiineae</taxon>
        <taxon>Mycenaceae</taxon>
        <taxon>Mycena</taxon>
    </lineage>
</organism>
<dbReference type="OrthoDB" id="3022330at2759"/>
<dbReference type="InterPro" id="IPR036537">
    <property type="entry name" value="Adaptor_Cbl_N_dom_sf"/>
</dbReference>
<dbReference type="CDD" id="cd21037">
    <property type="entry name" value="MLKL_NTD"/>
    <property type="match status" value="1"/>
</dbReference>
<reference evidence="1" key="1">
    <citation type="submission" date="2020-05" db="EMBL/GenBank/DDBJ databases">
        <title>Mycena genomes resolve the evolution of fungal bioluminescence.</title>
        <authorList>
            <person name="Tsai I.J."/>
        </authorList>
    </citation>
    <scope>NUCLEOTIDE SEQUENCE</scope>
    <source>
        <strain evidence="1">CCC161011</strain>
    </source>
</reference>
<proteinExistence type="predicted"/>
<evidence type="ECO:0000313" key="1">
    <source>
        <dbReference type="EMBL" id="KAF7358129.1"/>
    </source>
</evidence>
<dbReference type="InterPro" id="IPR059179">
    <property type="entry name" value="MLKL-like_MCAfunc"/>
</dbReference>
<name>A0A8H6YH27_9AGAR</name>
<keyword evidence="2" id="KW-1185">Reference proteome</keyword>